<keyword evidence="6" id="KW-0050">Antiport</keyword>
<dbReference type="GO" id="GO:0008324">
    <property type="term" value="F:monoatomic cation transmembrane transporter activity"/>
    <property type="evidence" value="ECO:0007669"/>
    <property type="project" value="InterPro"/>
</dbReference>
<proteinExistence type="inferred from homology"/>
<keyword evidence="17" id="KW-0539">Nucleus</keyword>
<feature type="compositionally biased region" description="Basic and acidic residues" evidence="22">
    <location>
        <begin position="955"/>
        <end position="965"/>
    </location>
</feature>
<name>A0A4S2KQI8_9HYME</name>
<dbReference type="GO" id="GO:0006882">
    <property type="term" value="P:intracellular zinc ion homeostasis"/>
    <property type="evidence" value="ECO:0007669"/>
    <property type="project" value="TreeGrafter"/>
</dbReference>
<dbReference type="AlphaFoldDB" id="A0A4S2KQI8"/>
<keyword evidence="8" id="KW-0256">Endoplasmic reticulum</keyword>
<dbReference type="SUPFAM" id="SSF161111">
    <property type="entry name" value="Cation efflux protein transmembrane domain-like"/>
    <property type="match status" value="1"/>
</dbReference>
<keyword evidence="11 23" id="KW-1133">Transmembrane helix</keyword>
<dbReference type="InterPro" id="IPR037129">
    <property type="entry name" value="XPA_sf"/>
</dbReference>
<dbReference type="InterPro" id="IPR002524">
    <property type="entry name" value="Cation_efflux"/>
</dbReference>
<keyword evidence="9" id="KW-0862">Zinc</keyword>
<evidence type="ECO:0000256" key="17">
    <source>
        <dbReference type="ARBA" id="ARBA00023242"/>
    </source>
</evidence>
<sequence length="1164" mass="131706">MIIRIWMFQDTVGSMTELFCATLCNKLACVEDAINSVTVDTVVLLDGTTSGLQIVGHILADRDGEHQSHAYPEGSVQVWIWPYVRYKIIIATVRYHGSFEPFQDIVCINVKELLLSNNSDNVLIVVTVVTVVSDFDRQERLSDVCLRKGVKIRMLHRPHNLVNYIRNITCRYHVDQLCIFQIGSIKRHASILIVPKYGTRYKVNTFLNSQNIVANKKIGRHGDCRWTCATRFSSNDAKSNKDKSEVKLAEEVQQRIIELNEEKLGKLKERVLDIEPVISDEKEKERGQTVKLVEKQPTGSKEPSKDDVSKKAKKKVRVDKSTSSLERNFITPVRAMADFLLKPSDLETLPKTKRRSPYELEPPITVYWRKDVEAKALEVWGSREALLKELLKKEVERKIYQQNVFTVKRRLRDYRREIGSKTEIIQKEGLFGRSGKVVLTAIAINASNFLCKLIAWLYTGSHSMFSECVHSAADTCNQLILAYGIHKSVQNPNPDHPYGYTNMKYVSSLISGVGIFCVGTGLSIYHGIHGLLFPAPLDSLFWAYFVLGGSLLSEGATLMMALHSIKKGAEEKKESLKQFVLEGQDPSVNVVLMEDFAAVLGVIVAAGCMGLTSYLENPMFDAIGSLLVGGLLGGVASFIIYSNVAALVGRSISQENLDKINAELEADIMVRAIHDVKGIDMGNNLVRYKAELDFDGRELTRSYLDKHDLIAMLEEVKSMQNIDELEAFLLKHGENIVDMLGGEIDRIELKLKKNHPEIRHCDLEILLNWSPHSFIITTKRYYGRLVMVLDLGELDDSRPCDDQLRSCTRRKMTRGSRSSRERRSTTIGEQLQQNDSEDGASVRAVENDSYVKHSNTPSALQKRWSSSEDSSRPYSREIKPSFLRRQDNIEDTETESPDTKSNNKSRKADSLHSAREKARNSDVHTSEERFASRSLGGRRKRSKRTERRNFGTRPRTADHDHDRADTGSSAKRYSDREDSLADKSRKRRRNVSRADDEVPITEILKKAQENARTKYEEAVPLPELTTDTIYIQGRSGFSAVKIGGSRRALENDTTRARNGREGCDSAETRTYTLIKVAITAQKFWKCTGLVYQGLLGGMAFLHFIMNTAEETFLEELNGWQKITISKDLLAVFAWLFVTFGTRNNMLLTHLESMVQYANNAESPR</sequence>
<evidence type="ECO:0000256" key="18">
    <source>
        <dbReference type="ARBA" id="ARBA00033405"/>
    </source>
</evidence>
<keyword evidence="7 23" id="KW-0812">Transmembrane</keyword>
<keyword evidence="10" id="KW-0864">Zinc transport</keyword>
<feature type="compositionally biased region" description="Basic and acidic residues" evidence="22">
    <location>
        <begin position="865"/>
        <end position="888"/>
    </location>
</feature>
<evidence type="ECO:0000256" key="2">
    <source>
        <dbReference type="ARBA" id="ARBA00004225"/>
    </source>
</evidence>
<evidence type="ECO:0000256" key="4">
    <source>
        <dbReference type="ARBA" id="ARBA00008873"/>
    </source>
</evidence>
<accession>A0A4S2KQI8</accession>
<evidence type="ECO:0000256" key="7">
    <source>
        <dbReference type="ARBA" id="ARBA00022692"/>
    </source>
</evidence>
<dbReference type="CDD" id="cd21078">
    <property type="entry name" value="NTD_ZNT9"/>
    <property type="match status" value="1"/>
</dbReference>
<evidence type="ECO:0000313" key="25">
    <source>
        <dbReference type="EMBL" id="TGZ52085.1"/>
    </source>
</evidence>
<evidence type="ECO:0000256" key="8">
    <source>
        <dbReference type="ARBA" id="ARBA00022824"/>
    </source>
</evidence>
<keyword evidence="16" id="KW-0804">Transcription</keyword>
<comment type="catalytic activity">
    <reaction evidence="21">
        <text>Zn(2+)(in) + 2 H(+)(out) = Zn(2+)(out) + 2 H(+)(in)</text>
        <dbReference type="Rhea" id="RHEA:72627"/>
        <dbReference type="ChEBI" id="CHEBI:15378"/>
        <dbReference type="ChEBI" id="CHEBI:29105"/>
    </reaction>
</comment>
<comment type="subcellular location">
    <subcellularLocation>
        <location evidence="3">Endoplasmic reticulum</location>
    </subcellularLocation>
    <subcellularLocation>
        <location evidence="2">Mitochondrion membrane</location>
        <topology evidence="2">Multi-pass membrane protein</topology>
    </subcellularLocation>
    <subcellularLocation>
        <location evidence="1">Nucleus</location>
    </subcellularLocation>
</comment>
<evidence type="ECO:0000256" key="6">
    <source>
        <dbReference type="ARBA" id="ARBA00022449"/>
    </source>
</evidence>
<evidence type="ECO:0000256" key="15">
    <source>
        <dbReference type="ARBA" id="ARBA00023136"/>
    </source>
</evidence>
<evidence type="ECO:0000313" key="26">
    <source>
        <dbReference type="Proteomes" id="UP000310200"/>
    </source>
</evidence>
<keyword evidence="5" id="KW-0813">Transport</keyword>
<reference evidence="25 26" key="1">
    <citation type="journal article" date="2019" name="Philos. Trans. R. Soc. Lond., B, Biol. Sci.">
        <title>Ant behaviour and brain gene expression of defending hosts depend on the ecological success of the intruding social parasite.</title>
        <authorList>
            <person name="Kaur R."/>
            <person name="Stoldt M."/>
            <person name="Jongepier E."/>
            <person name="Feldmeyer B."/>
            <person name="Menzel F."/>
            <person name="Bornberg-Bauer E."/>
            <person name="Foitzik S."/>
        </authorList>
    </citation>
    <scope>NUCLEOTIDE SEQUENCE [LARGE SCALE GENOMIC DNA]</scope>
    <source>
        <tissue evidence="25">Whole body</tissue>
    </source>
</reference>
<feature type="compositionally biased region" description="Basic and acidic residues" evidence="22">
    <location>
        <begin position="972"/>
        <end position="983"/>
    </location>
</feature>
<evidence type="ECO:0000256" key="10">
    <source>
        <dbReference type="ARBA" id="ARBA00022906"/>
    </source>
</evidence>
<dbReference type="PANTHER" id="PTHR13414">
    <property type="entry name" value="HUEL-CATION TRANSPORTER"/>
    <property type="match status" value="1"/>
</dbReference>
<evidence type="ECO:0000256" key="1">
    <source>
        <dbReference type="ARBA" id="ARBA00004123"/>
    </source>
</evidence>
<dbReference type="GO" id="GO:0005634">
    <property type="term" value="C:nucleus"/>
    <property type="evidence" value="ECO:0007669"/>
    <property type="project" value="UniProtKB-SubCell"/>
</dbReference>
<keyword evidence="12" id="KW-0805">Transcription regulation</keyword>
<evidence type="ECO:0000256" key="14">
    <source>
        <dbReference type="ARBA" id="ARBA00023128"/>
    </source>
</evidence>
<comment type="caution">
    <text evidence="25">The sequence shown here is derived from an EMBL/GenBank/DDBJ whole genome shotgun (WGS) entry which is preliminary data.</text>
</comment>
<keyword evidence="14" id="KW-0496">Mitochondrion</keyword>
<dbReference type="Pfam" id="PF01545">
    <property type="entry name" value="Cation_efflux"/>
    <property type="match status" value="1"/>
</dbReference>
<evidence type="ECO:0000256" key="9">
    <source>
        <dbReference type="ARBA" id="ARBA00022833"/>
    </source>
</evidence>
<dbReference type="GO" id="GO:0015297">
    <property type="term" value="F:antiporter activity"/>
    <property type="evidence" value="ECO:0007669"/>
    <property type="project" value="UniProtKB-KW"/>
</dbReference>
<dbReference type="Gene3D" id="3.90.530.10">
    <property type="entry name" value="XPA C-terminal domain"/>
    <property type="match status" value="1"/>
</dbReference>
<evidence type="ECO:0000256" key="19">
    <source>
        <dbReference type="ARBA" id="ARBA00034845"/>
    </source>
</evidence>
<feature type="compositionally biased region" description="Basic residues" evidence="22">
    <location>
        <begin position="936"/>
        <end position="946"/>
    </location>
</feature>
<comment type="similarity">
    <text evidence="4">Belongs to the cation diffusion facilitator (CDF) transporter (TC 2.A.4) family. SLC30A subfamily.</text>
</comment>
<gene>
    <name evidence="25" type="ORF">DBV15_05040</name>
</gene>
<protein>
    <recommendedName>
        <fullName evidence="19">Proton-coupled zinc antiporter SLC30A9, mitochondrial</fullName>
    </recommendedName>
    <alternativeName>
        <fullName evidence="18">Solute carrier family 30 member 9</fullName>
    </alternativeName>
    <alternativeName>
        <fullName evidence="20">Zinc transporter 9</fullName>
    </alternativeName>
</protein>
<dbReference type="GO" id="GO:0006829">
    <property type="term" value="P:zinc ion transport"/>
    <property type="evidence" value="ECO:0007669"/>
    <property type="project" value="UniProtKB-KW"/>
</dbReference>
<evidence type="ECO:0000256" key="11">
    <source>
        <dbReference type="ARBA" id="ARBA00022989"/>
    </source>
</evidence>
<evidence type="ECO:0000256" key="13">
    <source>
        <dbReference type="ARBA" id="ARBA00023065"/>
    </source>
</evidence>
<evidence type="ECO:0000256" key="20">
    <source>
        <dbReference type="ARBA" id="ARBA00034922"/>
    </source>
</evidence>
<dbReference type="GO" id="GO:0031966">
    <property type="term" value="C:mitochondrial membrane"/>
    <property type="evidence" value="ECO:0007669"/>
    <property type="project" value="UniProtKB-SubCell"/>
</dbReference>
<feature type="transmembrane region" description="Helical" evidence="23">
    <location>
        <begin position="505"/>
        <end position="528"/>
    </location>
</feature>
<evidence type="ECO:0000259" key="24">
    <source>
        <dbReference type="Pfam" id="PF01545"/>
    </source>
</evidence>
<evidence type="ECO:0000256" key="23">
    <source>
        <dbReference type="SAM" id="Phobius"/>
    </source>
</evidence>
<dbReference type="NCBIfam" id="TIGR01297">
    <property type="entry name" value="CDF"/>
    <property type="match status" value="1"/>
</dbReference>
<dbReference type="InterPro" id="IPR027469">
    <property type="entry name" value="Cation_efflux_TMD_sf"/>
</dbReference>
<evidence type="ECO:0000256" key="5">
    <source>
        <dbReference type="ARBA" id="ARBA00022448"/>
    </source>
</evidence>
<keyword evidence="15 23" id="KW-0472">Membrane</keyword>
<dbReference type="InterPro" id="IPR058533">
    <property type="entry name" value="Cation_efflux_TM"/>
</dbReference>
<dbReference type="GO" id="GO:0005783">
    <property type="term" value="C:endoplasmic reticulum"/>
    <property type="evidence" value="ECO:0007669"/>
    <property type="project" value="UniProtKB-SubCell"/>
</dbReference>
<dbReference type="STRING" id="300112.A0A4S2KQI8"/>
<evidence type="ECO:0000256" key="12">
    <source>
        <dbReference type="ARBA" id="ARBA00023015"/>
    </source>
</evidence>
<dbReference type="InterPro" id="IPR009061">
    <property type="entry name" value="DNA-bd_dom_put_sf"/>
</dbReference>
<feature type="transmembrane region" description="Helical" evidence="23">
    <location>
        <begin position="596"/>
        <end position="615"/>
    </location>
</feature>
<feature type="transmembrane region" description="Helical" evidence="23">
    <location>
        <begin position="627"/>
        <end position="649"/>
    </location>
</feature>
<keyword evidence="13" id="KW-0406">Ion transport</keyword>
<dbReference type="Gene3D" id="1.20.1510.10">
    <property type="entry name" value="Cation efflux protein transmembrane domain"/>
    <property type="match status" value="1"/>
</dbReference>
<feature type="compositionally biased region" description="Basic and acidic residues" evidence="22">
    <location>
        <begin position="906"/>
        <end position="931"/>
    </location>
</feature>
<dbReference type="Proteomes" id="UP000310200">
    <property type="component" value="Unassembled WGS sequence"/>
</dbReference>
<keyword evidence="26" id="KW-1185">Reference proteome</keyword>
<organism evidence="25 26">
    <name type="scientific">Temnothorax longispinosus</name>
    <dbReference type="NCBI Taxonomy" id="300112"/>
    <lineage>
        <taxon>Eukaryota</taxon>
        <taxon>Metazoa</taxon>
        <taxon>Ecdysozoa</taxon>
        <taxon>Arthropoda</taxon>
        <taxon>Hexapoda</taxon>
        <taxon>Insecta</taxon>
        <taxon>Pterygota</taxon>
        <taxon>Neoptera</taxon>
        <taxon>Endopterygota</taxon>
        <taxon>Hymenoptera</taxon>
        <taxon>Apocrita</taxon>
        <taxon>Aculeata</taxon>
        <taxon>Formicoidea</taxon>
        <taxon>Formicidae</taxon>
        <taxon>Myrmicinae</taxon>
        <taxon>Temnothorax</taxon>
    </lineage>
</organism>
<dbReference type="EMBL" id="QBLH01001376">
    <property type="protein sequence ID" value="TGZ52085.1"/>
    <property type="molecule type" value="Genomic_DNA"/>
</dbReference>
<evidence type="ECO:0000256" key="21">
    <source>
        <dbReference type="ARBA" id="ARBA00048349"/>
    </source>
</evidence>
<feature type="region of interest" description="Disordered" evidence="22">
    <location>
        <begin position="809"/>
        <end position="994"/>
    </location>
</feature>
<dbReference type="SUPFAM" id="SSF46955">
    <property type="entry name" value="Putative DNA-binding domain"/>
    <property type="match status" value="1"/>
</dbReference>
<feature type="domain" description="Cation efflux protein transmembrane" evidence="24">
    <location>
        <begin position="439"/>
        <end position="648"/>
    </location>
</feature>
<dbReference type="PANTHER" id="PTHR13414:SF9">
    <property type="entry name" value="PROTON-COUPLED ZINC ANTIPORTER SLC30A9, MITOCHONDRIAL"/>
    <property type="match status" value="1"/>
</dbReference>
<evidence type="ECO:0000256" key="16">
    <source>
        <dbReference type="ARBA" id="ARBA00023163"/>
    </source>
</evidence>
<feature type="transmembrane region" description="Helical" evidence="23">
    <location>
        <begin position="540"/>
        <end position="562"/>
    </location>
</feature>
<evidence type="ECO:0000256" key="3">
    <source>
        <dbReference type="ARBA" id="ARBA00004240"/>
    </source>
</evidence>
<dbReference type="InterPro" id="IPR040177">
    <property type="entry name" value="SLC30A9"/>
</dbReference>
<feature type="region of interest" description="Disordered" evidence="22">
    <location>
        <begin position="283"/>
        <end position="315"/>
    </location>
</feature>
<evidence type="ECO:0000256" key="22">
    <source>
        <dbReference type="SAM" id="MobiDB-lite"/>
    </source>
</evidence>
<feature type="compositionally biased region" description="Basic and acidic residues" evidence="22">
    <location>
        <begin position="283"/>
        <end position="294"/>
    </location>
</feature>